<dbReference type="InterPro" id="IPR011033">
    <property type="entry name" value="PRC_barrel-like_sf"/>
</dbReference>
<reference evidence="1 2" key="1">
    <citation type="submission" date="2019-03" db="EMBL/GenBank/DDBJ databases">
        <title>Arthrobacter sp. nov., an bacterium isolated from biocrust in Mu Us Desert.</title>
        <authorList>
            <person name="Lixiong L."/>
        </authorList>
    </citation>
    <scope>NUCLEOTIDE SEQUENCE [LARGE SCALE GENOMIC DNA]</scope>
    <source>
        <strain evidence="1 2">SLN-3</strain>
    </source>
</reference>
<gene>
    <name evidence="1" type="ORF">E2F48_08845</name>
</gene>
<organism evidence="1 2">
    <name type="scientific">Arthrobacter crusticola</name>
    <dbReference type="NCBI Taxonomy" id="2547960"/>
    <lineage>
        <taxon>Bacteria</taxon>
        <taxon>Bacillati</taxon>
        <taxon>Actinomycetota</taxon>
        <taxon>Actinomycetes</taxon>
        <taxon>Micrococcales</taxon>
        <taxon>Micrococcaceae</taxon>
        <taxon>Arthrobacter</taxon>
    </lineage>
</organism>
<evidence type="ECO:0000313" key="1">
    <source>
        <dbReference type="EMBL" id="TDK25368.1"/>
    </source>
</evidence>
<dbReference type="RefSeq" id="WP_133403643.1">
    <property type="nucleotide sequence ID" value="NZ_SMTK01000003.1"/>
</dbReference>
<dbReference type="AlphaFoldDB" id="A0A4R5TW97"/>
<proteinExistence type="predicted"/>
<dbReference type="Proteomes" id="UP000295411">
    <property type="component" value="Unassembled WGS sequence"/>
</dbReference>
<dbReference type="InterPro" id="IPR014747">
    <property type="entry name" value="Bac_photo_RC_H_C"/>
</dbReference>
<accession>A0A4R5TW97</accession>
<comment type="caution">
    <text evidence="1">The sequence shown here is derived from an EMBL/GenBank/DDBJ whole genome shotgun (WGS) entry which is preliminary data.</text>
</comment>
<dbReference type="OrthoDB" id="3712018at2"/>
<dbReference type="GO" id="GO:0030077">
    <property type="term" value="C:plasma membrane light-harvesting complex"/>
    <property type="evidence" value="ECO:0007669"/>
    <property type="project" value="InterPro"/>
</dbReference>
<evidence type="ECO:0000313" key="2">
    <source>
        <dbReference type="Proteomes" id="UP000295411"/>
    </source>
</evidence>
<dbReference type="GO" id="GO:0019684">
    <property type="term" value="P:photosynthesis, light reaction"/>
    <property type="evidence" value="ECO:0007669"/>
    <property type="project" value="InterPro"/>
</dbReference>
<dbReference type="SUPFAM" id="SSF50346">
    <property type="entry name" value="PRC-barrel domain"/>
    <property type="match status" value="1"/>
</dbReference>
<sequence length="101" mass="10939">MAQLDINELQDATAWDSEGTKLGAVNEVHLEKSSGAPGWVTVSLGLLNTREHFVPLAGSRFEGGDLHLGWTRDKISDAPDVAGDKELSAEEERLLGDYYGL</sequence>
<keyword evidence="2" id="KW-1185">Reference proteome</keyword>
<name>A0A4R5TW97_9MICC</name>
<dbReference type="EMBL" id="SMTK01000003">
    <property type="protein sequence ID" value="TDK25368.1"/>
    <property type="molecule type" value="Genomic_DNA"/>
</dbReference>
<dbReference type="Gene3D" id="3.90.50.10">
    <property type="entry name" value="Photosynthetic Reaction Center, subunit H, domain 2"/>
    <property type="match status" value="1"/>
</dbReference>
<protein>
    <submittedName>
        <fullName evidence="1">PRC-barrel domain containing protein</fullName>
    </submittedName>
</protein>